<keyword evidence="4 6" id="KW-1133">Transmembrane helix</keyword>
<evidence type="ECO:0000256" key="6">
    <source>
        <dbReference type="RuleBase" id="RU367008"/>
    </source>
</evidence>
<dbReference type="EMBL" id="KZ859085">
    <property type="protein sequence ID" value="RDW23445.1"/>
    <property type="molecule type" value="Genomic_DNA"/>
</dbReference>
<dbReference type="InterPro" id="IPR007915">
    <property type="entry name" value="TMEM258/Ost5"/>
</dbReference>
<evidence type="ECO:0000313" key="7">
    <source>
        <dbReference type="EMBL" id="RDW23445.1"/>
    </source>
</evidence>
<dbReference type="Proteomes" id="UP000256601">
    <property type="component" value="Unassembled WGS sequence"/>
</dbReference>
<keyword evidence="5 6" id="KW-0472">Membrane</keyword>
<evidence type="ECO:0000313" key="8">
    <source>
        <dbReference type="Proteomes" id="UP000256601"/>
    </source>
</evidence>
<evidence type="ECO:0000256" key="5">
    <source>
        <dbReference type="ARBA" id="ARBA00023136"/>
    </source>
</evidence>
<reference evidence="7 8" key="1">
    <citation type="submission" date="2018-07" db="EMBL/GenBank/DDBJ databases">
        <title>Draft Genome Assemblies for Five Robust Yarrowia lipolytica Strains Exhibiting High Lipid Production and Pentose Sugar Utilization and Sugar Alcohol Secretion from Undetoxified Lignocellulosic Biomass Hydrolysates.</title>
        <authorList>
            <consortium name="DOE Joint Genome Institute"/>
            <person name="Walker C."/>
            <person name="Ryu S."/>
            <person name="Na H."/>
            <person name="Zane M."/>
            <person name="LaButti K."/>
            <person name="Lipzen A."/>
            <person name="Haridas S."/>
            <person name="Barry K."/>
            <person name="Grigoriev I.V."/>
            <person name="Quarterman J."/>
            <person name="Slininger P."/>
            <person name="Dien B."/>
            <person name="Trinh C.T."/>
        </authorList>
    </citation>
    <scope>NUCLEOTIDE SEQUENCE [LARGE SCALE GENOMIC DNA]</scope>
    <source>
        <strain evidence="7 8">YB392</strain>
    </source>
</reference>
<evidence type="ECO:0000256" key="1">
    <source>
        <dbReference type="ARBA" id="ARBA00004141"/>
    </source>
</evidence>
<organism evidence="7 8">
    <name type="scientific">Yarrowia lipolytica</name>
    <name type="common">Candida lipolytica</name>
    <dbReference type="NCBI Taxonomy" id="4952"/>
    <lineage>
        <taxon>Eukaryota</taxon>
        <taxon>Fungi</taxon>
        <taxon>Dikarya</taxon>
        <taxon>Ascomycota</taxon>
        <taxon>Saccharomycotina</taxon>
        <taxon>Dipodascomycetes</taxon>
        <taxon>Dipodascales</taxon>
        <taxon>Dipodascales incertae sedis</taxon>
        <taxon>Yarrowia</taxon>
    </lineage>
</organism>
<name>A0A371BZC9_YARLL</name>
<comment type="subcellular location">
    <subcellularLocation>
        <location evidence="1 6">Membrane</location>
        <topology evidence="1 6">Multi-pass membrane protein</topology>
    </subcellularLocation>
</comment>
<dbReference type="GO" id="GO:0006487">
    <property type="term" value="P:protein N-linked glycosylation"/>
    <property type="evidence" value="ECO:0007669"/>
    <property type="project" value="UniProtKB-UniRule"/>
</dbReference>
<comment type="function">
    <text evidence="6">Subunit of the oligosaccharyl transferase (OST) complex that catalyzes the initial transfer of a defined glycan (Glc(3)Man(9)GlcNAc(2) in eukaryotes) from the lipid carrier dolichol-pyrophosphate to an asparagine residue within an Asn-X-Ser/Thr consensus motif in nascent polypeptide chains, the first step in protein N-glycosylation. N-glycosylation occurs cotranslationally and the complex associates with the Sec61 complex at the channel-forming translocon complex that mediates protein translocation across the endoplasmic reticulum (ER). All subunits are required for a maximal enzyme activity.</text>
</comment>
<accession>A0A371BZC9</accession>
<evidence type="ECO:0000256" key="3">
    <source>
        <dbReference type="ARBA" id="ARBA00022692"/>
    </source>
</evidence>
<dbReference type="Pfam" id="PF05251">
    <property type="entry name" value="Ost5"/>
    <property type="match status" value="1"/>
</dbReference>
<dbReference type="AlphaFoldDB" id="A0A371BZC9"/>
<dbReference type="OrthoDB" id="4090345at2759"/>
<comment type="subunit">
    <text evidence="6">Component of the oligosaccharyltransferase (OST) complex.</text>
</comment>
<gene>
    <name evidence="7" type="ORF">B0I71DRAFT_135968</name>
</gene>
<feature type="transmembrane region" description="Helical" evidence="6">
    <location>
        <begin position="59"/>
        <end position="87"/>
    </location>
</feature>
<evidence type="ECO:0000256" key="2">
    <source>
        <dbReference type="ARBA" id="ARBA00009825"/>
    </source>
</evidence>
<sequence>MSDFEAIRLAFESGQPWTSSYPDVKLHSLVALVSIVIGFFLTGAFIISDKRIKSAGATIVFPVGTAALATFAFAVGGLFLASAAGLAP</sequence>
<keyword evidence="3 6" id="KW-0812">Transmembrane</keyword>
<proteinExistence type="inferred from homology"/>
<dbReference type="GO" id="GO:0008250">
    <property type="term" value="C:oligosaccharyltransferase complex"/>
    <property type="evidence" value="ECO:0007669"/>
    <property type="project" value="UniProtKB-UniRule"/>
</dbReference>
<comment type="similarity">
    <text evidence="2 6">Belongs to the OST5 family.</text>
</comment>
<protein>
    <recommendedName>
        <fullName evidence="6">Dolichyl-diphosphooligosaccharide-protein glycosyltransferase subunit OST5</fullName>
    </recommendedName>
</protein>
<feature type="transmembrane region" description="Helical" evidence="6">
    <location>
        <begin position="26"/>
        <end position="47"/>
    </location>
</feature>
<evidence type="ECO:0000256" key="4">
    <source>
        <dbReference type="ARBA" id="ARBA00022989"/>
    </source>
</evidence>